<evidence type="ECO:0000256" key="1">
    <source>
        <dbReference type="SAM" id="MobiDB-lite"/>
    </source>
</evidence>
<feature type="region of interest" description="Disordered" evidence="1">
    <location>
        <begin position="126"/>
        <end position="160"/>
    </location>
</feature>
<feature type="compositionally biased region" description="Basic and acidic residues" evidence="1">
    <location>
        <begin position="128"/>
        <end position="151"/>
    </location>
</feature>
<evidence type="ECO:0000313" key="2">
    <source>
        <dbReference type="EMBL" id="UNI14801.1"/>
    </source>
</evidence>
<dbReference type="EMBL" id="CP086354">
    <property type="protein sequence ID" value="UNI14801.1"/>
    <property type="molecule type" value="Genomic_DNA"/>
</dbReference>
<accession>A0A9Q8Q8U0</accession>
<organism evidence="2 3">
    <name type="scientific">Purpureocillium takamizusanense</name>
    <dbReference type="NCBI Taxonomy" id="2060973"/>
    <lineage>
        <taxon>Eukaryota</taxon>
        <taxon>Fungi</taxon>
        <taxon>Dikarya</taxon>
        <taxon>Ascomycota</taxon>
        <taxon>Pezizomycotina</taxon>
        <taxon>Sordariomycetes</taxon>
        <taxon>Hypocreomycetidae</taxon>
        <taxon>Hypocreales</taxon>
        <taxon>Ophiocordycipitaceae</taxon>
        <taxon>Purpureocillium</taxon>
    </lineage>
</organism>
<gene>
    <name evidence="2" type="ORF">JDV02_001396</name>
</gene>
<name>A0A9Q8Q8U0_9HYPO</name>
<dbReference type="RefSeq" id="XP_047838282.1">
    <property type="nucleotide sequence ID" value="XM_047982320.1"/>
</dbReference>
<evidence type="ECO:0000313" key="3">
    <source>
        <dbReference type="Proteomes" id="UP000829364"/>
    </source>
</evidence>
<dbReference type="KEGG" id="ptkz:JDV02_001396"/>
<dbReference type="Proteomes" id="UP000829364">
    <property type="component" value="Chromosome 1"/>
</dbReference>
<protein>
    <submittedName>
        <fullName evidence="2">Uncharacterized protein</fullName>
    </submittedName>
</protein>
<reference evidence="2" key="1">
    <citation type="submission" date="2021-11" db="EMBL/GenBank/DDBJ databases">
        <title>Purpureocillium_takamizusanense_genome.</title>
        <authorList>
            <person name="Nguyen N.-H."/>
        </authorList>
    </citation>
    <scope>NUCLEOTIDE SEQUENCE</scope>
    <source>
        <strain evidence="2">PT3</strain>
    </source>
</reference>
<keyword evidence="3" id="KW-1185">Reference proteome</keyword>
<proteinExistence type="predicted"/>
<dbReference type="OrthoDB" id="5336565at2759"/>
<dbReference type="GeneID" id="72063359"/>
<dbReference type="AlphaFoldDB" id="A0A9Q8Q8U0"/>
<sequence length="160" mass="17596">MDALLSYGESESACDGLAYTYSSTYHDGTLKLYAHQVQASASSGGRPEYHMTKIRGFDMTDSRDTFVAGATAFRNARDLAKRHRDNLIQAANAKIAVEDAVATDVVLVESLGEQTERVDSIRSVQSTRWKDAHDALQKQIAGEERQPHSEDDANSQPYVA</sequence>